<dbReference type="InParanoid" id="A0A077ZW37"/>
<dbReference type="GO" id="GO:0001669">
    <property type="term" value="C:acrosomal vesicle"/>
    <property type="evidence" value="ECO:0007669"/>
    <property type="project" value="UniProtKB-SubCell"/>
</dbReference>
<proteinExistence type="predicted"/>
<evidence type="ECO:0000256" key="5">
    <source>
        <dbReference type="ARBA" id="ARBA00045851"/>
    </source>
</evidence>
<evidence type="ECO:0000256" key="2">
    <source>
        <dbReference type="ARBA" id="ARBA00022737"/>
    </source>
</evidence>
<protein>
    <recommendedName>
        <fullName evidence="4">MORN repeat-containing protein 3</fullName>
    </recommendedName>
</protein>
<gene>
    <name evidence="6" type="primary">Contig17780.g18899</name>
    <name evidence="6" type="ORF">STYLEM_1624</name>
</gene>
<dbReference type="SUPFAM" id="SSF82185">
    <property type="entry name" value="Histone H3 K4-specific methyltransferase SET7/9 N-terminal domain"/>
    <property type="match status" value="1"/>
</dbReference>
<dbReference type="EMBL" id="CCKQ01001546">
    <property type="protein sequence ID" value="CDW72661.1"/>
    <property type="molecule type" value="Genomic_DNA"/>
</dbReference>
<sequence length="398" mass="46821">MQHTYSENNEENYMARSLNTLSTPTSQQLITMKFKPSSNRSRKRPKFGPVNKLNQYYPEKDLQIMEEKESQSQGNISLTQAKQNDWKPTKLELDQIKLTNILAKLDRGLYEGEYNRYKQRHGYGKNYYSDGSVYEGQWQYDKRHGPGALFSYQNEQQFAGQWESDMRNGQGEVFYKNGTQMTCQWTNNIKNGKGKILLKHKKKYLEAQIPEWQLVSGSSSQFWCQVIMLLEHQIVSIIGYHCQLTSQALLNRYKANNSEQFIDSKILKQYLKKQRIQRSSMRSLTMRFRISILPQMRYHSKKSITVLLTKKIQFSMIRTQEKKQLAPIEPINSGFTRNGQTGLLPQNLLSIYQSFNLLKLTLLQTLCSPAQPNNKWRTYLKILKIRIFEMYISTHRLD</sequence>
<dbReference type="InterPro" id="IPR003409">
    <property type="entry name" value="MORN"/>
</dbReference>
<evidence type="ECO:0000256" key="1">
    <source>
        <dbReference type="ARBA" id="ARBA00004218"/>
    </source>
</evidence>
<dbReference type="SMART" id="SM00698">
    <property type="entry name" value="MORN"/>
    <property type="match status" value="3"/>
</dbReference>
<dbReference type="Pfam" id="PF02493">
    <property type="entry name" value="MORN"/>
    <property type="match status" value="4"/>
</dbReference>
<evidence type="ECO:0000313" key="7">
    <source>
        <dbReference type="Proteomes" id="UP000039865"/>
    </source>
</evidence>
<keyword evidence="3" id="KW-0968">Cytoplasmic vesicle</keyword>
<accession>A0A077ZW37</accession>
<dbReference type="Proteomes" id="UP000039865">
    <property type="component" value="Unassembled WGS sequence"/>
</dbReference>
<dbReference type="Gene3D" id="2.20.110.10">
    <property type="entry name" value="Histone H3 K4-specific methyltransferase SET7/9 N-terminal domain"/>
    <property type="match status" value="2"/>
</dbReference>
<evidence type="ECO:0000313" key="6">
    <source>
        <dbReference type="EMBL" id="CDW72661.1"/>
    </source>
</evidence>
<organism evidence="6 7">
    <name type="scientific">Stylonychia lemnae</name>
    <name type="common">Ciliate</name>
    <dbReference type="NCBI Taxonomy" id="5949"/>
    <lineage>
        <taxon>Eukaryota</taxon>
        <taxon>Sar</taxon>
        <taxon>Alveolata</taxon>
        <taxon>Ciliophora</taxon>
        <taxon>Intramacronucleata</taxon>
        <taxon>Spirotrichea</taxon>
        <taxon>Stichotrichia</taxon>
        <taxon>Sporadotrichida</taxon>
        <taxon>Oxytrichidae</taxon>
        <taxon>Stylonychinae</taxon>
        <taxon>Stylonychia</taxon>
    </lineage>
</organism>
<dbReference type="PANTHER" id="PTHR46511:SF1">
    <property type="entry name" value="MORN REPEAT-CONTAINING PROTEIN 3"/>
    <property type="match status" value="1"/>
</dbReference>
<dbReference type="InterPro" id="IPR052472">
    <property type="entry name" value="MORN3"/>
</dbReference>
<keyword evidence="2" id="KW-0677">Repeat</keyword>
<dbReference type="AlphaFoldDB" id="A0A077ZW37"/>
<name>A0A077ZW37_STYLE</name>
<evidence type="ECO:0000256" key="3">
    <source>
        <dbReference type="ARBA" id="ARBA00023329"/>
    </source>
</evidence>
<comment type="function">
    <text evidence="5">Assembles a suppression complex (suppresome) by tethering SIRT1 and MDM2 to regulate composite modifications of p53/TP53. Confers both deacetylation-mediated functional inactivation, by SIRT1, and ubiquitination-dependent degradation, by MDM2, of p53/TP53, promoting a proliferative and cell survival behaviors. May play a role in the regulation of spermatogenesis.</text>
</comment>
<comment type="subcellular location">
    <subcellularLocation>
        <location evidence="1">Cytoplasmic vesicle</location>
        <location evidence="1">Secretory vesicle</location>
        <location evidence="1">Acrosome</location>
    </subcellularLocation>
</comment>
<dbReference type="PANTHER" id="PTHR46511">
    <property type="entry name" value="MORN REPEAT-CONTAINING PROTEIN 3"/>
    <property type="match status" value="1"/>
</dbReference>
<evidence type="ECO:0000256" key="4">
    <source>
        <dbReference type="ARBA" id="ARBA00039854"/>
    </source>
</evidence>
<keyword evidence="7" id="KW-1185">Reference proteome</keyword>
<reference evidence="6 7" key="1">
    <citation type="submission" date="2014-06" db="EMBL/GenBank/DDBJ databases">
        <authorList>
            <person name="Swart Estienne"/>
        </authorList>
    </citation>
    <scope>NUCLEOTIDE SEQUENCE [LARGE SCALE GENOMIC DNA]</scope>
    <source>
        <strain evidence="6 7">130c</strain>
    </source>
</reference>